<dbReference type="Proteomes" id="UP000625316">
    <property type="component" value="Unassembled WGS sequence"/>
</dbReference>
<protein>
    <submittedName>
        <fullName evidence="3">Response regulator</fullName>
    </submittedName>
</protein>
<comment type="caution">
    <text evidence="3">The sequence shown here is derived from an EMBL/GenBank/DDBJ whole genome shotgun (WGS) entry which is preliminary data.</text>
</comment>
<evidence type="ECO:0000313" key="4">
    <source>
        <dbReference type="Proteomes" id="UP000625316"/>
    </source>
</evidence>
<sequence>MKSQLVNILLIEDDTVDSMDVQRAFKRSQTMNPLFVAKNTTSALAILRGEDSAQVMPNQRKLIILDIHLSGKSSWDFLETVAQDLELKKIPIIVLAADSQVQAKLEAKGYHATGYLQKPIKFEDLIEIMTKINQYWGICLIP</sequence>
<accession>A0A928VPI0</accession>
<dbReference type="InterPro" id="IPR052893">
    <property type="entry name" value="TCS_response_regulator"/>
</dbReference>
<dbReference type="EMBL" id="JADEXQ010000061">
    <property type="protein sequence ID" value="MBE9031377.1"/>
    <property type="molecule type" value="Genomic_DNA"/>
</dbReference>
<organism evidence="3 4">
    <name type="scientific">Romeriopsis navalis LEGE 11480</name>
    <dbReference type="NCBI Taxonomy" id="2777977"/>
    <lineage>
        <taxon>Bacteria</taxon>
        <taxon>Bacillati</taxon>
        <taxon>Cyanobacteriota</taxon>
        <taxon>Cyanophyceae</taxon>
        <taxon>Leptolyngbyales</taxon>
        <taxon>Leptolyngbyaceae</taxon>
        <taxon>Romeriopsis</taxon>
        <taxon>Romeriopsis navalis</taxon>
    </lineage>
</organism>
<dbReference type="Gene3D" id="3.40.50.2300">
    <property type="match status" value="1"/>
</dbReference>
<gene>
    <name evidence="3" type="ORF">IQ266_16710</name>
</gene>
<dbReference type="SUPFAM" id="SSF52172">
    <property type="entry name" value="CheY-like"/>
    <property type="match status" value="1"/>
</dbReference>
<proteinExistence type="predicted"/>
<reference evidence="3" key="1">
    <citation type="submission" date="2020-10" db="EMBL/GenBank/DDBJ databases">
        <authorList>
            <person name="Castelo-Branco R."/>
            <person name="Eusebio N."/>
            <person name="Adriana R."/>
            <person name="Vieira A."/>
            <person name="Brugerolle De Fraissinette N."/>
            <person name="Rezende De Castro R."/>
            <person name="Schneider M.P."/>
            <person name="Vasconcelos V."/>
            <person name="Leao P.N."/>
        </authorList>
    </citation>
    <scope>NUCLEOTIDE SEQUENCE</scope>
    <source>
        <strain evidence="3">LEGE 11480</strain>
    </source>
</reference>
<dbReference type="PROSITE" id="PS50110">
    <property type="entry name" value="RESPONSE_REGULATORY"/>
    <property type="match status" value="1"/>
</dbReference>
<evidence type="ECO:0000256" key="1">
    <source>
        <dbReference type="PROSITE-ProRule" id="PRU00169"/>
    </source>
</evidence>
<dbReference type="AlphaFoldDB" id="A0A928VPI0"/>
<evidence type="ECO:0000259" key="2">
    <source>
        <dbReference type="PROSITE" id="PS50110"/>
    </source>
</evidence>
<dbReference type="PANTHER" id="PTHR44520">
    <property type="entry name" value="RESPONSE REGULATOR RCP1-RELATED"/>
    <property type="match status" value="1"/>
</dbReference>
<dbReference type="GO" id="GO:0000160">
    <property type="term" value="P:phosphorelay signal transduction system"/>
    <property type="evidence" value="ECO:0007669"/>
    <property type="project" value="InterPro"/>
</dbReference>
<evidence type="ECO:0000313" key="3">
    <source>
        <dbReference type="EMBL" id="MBE9031377.1"/>
    </source>
</evidence>
<name>A0A928VPI0_9CYAN</name>
<feature type="modified residue" description="4-aspartylphosphate" evidence="1">
    <location>
        <position position="66"/>
    </location>
</feature>
<dbReference type="RefSeq" id="WP_264326207.1">
    <property type="nucleotide sequence ID" value="NZ_JADEXQ010000061.1"/>
</dbReference>
<feature type="domain" description="Response regulatory" evidence="2">
    <location>
        <begin position="7"/>
        <end position="133"/>
    </location>
</feature>
<keyword evidence="1" id="KW-0597">Phosphoprotein</keyword>
<keyword evidence="4" id="KW-1185">Reference proteome</keyword>
<dbReference type="PANTHER" id="PTHR44520:SF2">
    <property type="entry name" value="RESPONSE REGULATOR RCP1"/>
    <property type="match status" value="1"/>
</dbReference>
<dbReference type="InterPro" id="IPR001789">
    <property type="entry name" value="Sig_transdc_resp-reg_receiver"/>
</dbReference>
<dbReference type="SMART" id="SM00448">
    <property type="entry name" value="REC"/>
    <property type="match status" value="1"/>
</dbReference>
<dbReference type="InterPro" id="IPR011006">
    <property type="entry name" value="CheY-like_superfamily"/>
</dbReference>
<dbReference type="Pfam" id="PF00072">
    <property type="entry name" value="Response_reg"/>
    <property type="match status" value="1"/>
</dbReference>